<dbReference type="GO" id="GO:0003677">
    <property type="term" value="F:DNA binding"/>
    <property type="evidence" value="ECO:0007669"/>
    <property type="project" value="InterPro"/>
</dbReference>
<evidence type="ECO:0000256" key="1">
    <source>
        <dbReference type="PROSITE-ProRule" id="PRU00169"/>
    </source>
</evidence>
<dbReference type="SMART" id="SM00850">
    <property type="entry name" value="LytTR"/>
    <property type="match status" value="1"/>
</dbReference>
<dbReference type="Pfam" id="PF00072">
    <property type="entry name" value="Response_reg"/>
    <property type="match status" value="1"/>
</dbReference>
<dbReference type="AlphaFoldDB" id="A0A7J5TTF6"/>
<feature type="domain" description="Response regulatory" evidence="2">
    <location>
        <begin position="2"/>
        <end position="115"/>
    </location>
</feature>
<dbReference type="SMART" id="SM00448">
    <property type="entry name" value="REC"/>
    <property type="match status" value="1"/>
</dbReference>
<sequence>MKAILLDDEKRATELLEMKLRKLNMDVQILACFNQPEAALEYIRHTTFDVLFLDIEMPRMNGFDLLEQLGHFHFDVIFTTAYDQYAIRAFRFSALNYLLKPIQETELREAVILWQQRKLKLLQPSQYALFQEHLQSSTARTRIALPTHDGHEIVEVADIVRCAADASYTHFYMQNGATWLICRTLKEVSMALEPSGFVRVHHSHLVNPAFVRKIVRQEGGYLLMSDDAQVPVTKQKRDLLLEQLTSIDRL</sequence>
<dbReference type="Pfam" id="PF04397">
    <property type="entry name" value="LytTR"/>
    <property type="match status" value="1"/>
</dbReference>
<dbReference type="PANTHER" id="PTHR37299">
    <property type="entry name" value="TRANSCRIPTIONAL REGULATOR-RELATED"/>
    <property type="match status" value="1"/>
</dbReference>
<dbReference type="InterPro" id="IPR007492">
    <property type="entry name" value="LytTR_DNA-bd_dom"/>
</dbReference>
<dbReference type="Gene3D" id="2.40.50.1020">
    <property type="entry name" value="LytTr DNA-binding domain"/>
    <property type="match status" value="1"/>
</dbReference>
<dbReference type="InterPro" id="IPR001789">
    <property type="entry name" value="Sig_transdc_resp-reg_receiver"/>
</dbReference>
<organism evidence="4 5">
    <name type="scientific">Rudanella paleaurantiibacter</name>
    <dbReference type="NCBI Taxonomy" id="2614655"/>
    <lineage>
        <taxon>Bacteria</taxon>
        <taxon>Pseudomonadati</taxon>
        <taxon>Bacteroidota</taxon>
        <taxon>Cytophagia</taxon>
        <taxon>Cytophagales</taxon>
        <taxon>Cytophagaceae</taxon>
        <taxon>Rudanella</taxon>
    </lineage>
</organism>
<dbReference type="InterPro" id="IPR046947">
    <property type="entry name" value="LytR-like"/>
</dbReference>
<dbReference type="PANTHER" id="PTHR37299:SF1">
    <property type="entry name" value="STAGE 0 SPORULATION PROTEIN A HOMOLOG"/>
    <property type="match status" value="1"/>
</dbReference>
<dbReference type="Proteomes" id="UP000488299">
    <property type="component" value="Unassembled WGS sequence"/>
</dbReference>
<comment type="caution">
    <text evidence="4">The sequence shown here is derived from an EMBL/GenBank/DDBJ whole genome shotgun (WGS) entry which is preliminary data.</text>
</comment>
<keyword evidence="1" id="KW-0597">Phosphoprotein</keyword>
<dbReference type="GO" id="GO:0000156">
    <property type="term" value="F:phosphorelay response regulator activity"/>
    <property type="evidence" value="ECO:0007669"/>
    <property type="project" value="InterPro"/>
</dbReference>
<evidence type="ECO:0000313" key="4">
    <source>
        <dbReference type="EMBL" id="KAB7726859.1"/>
    </source>
</evidence>
<proteinExistence type="predicted"/>
<dbReference type="EMBL" id="WELI01000013">
    <property type="protein sequence ID" value="KAB7726859.1"/>
    <property type="molecule type" value="Genomic_DNA"/>
</dbReference>
<name>A0A7J5TTF6_9BACT</name>
<protein>
    <submittedName>
        <fullName evidence="4">Response regulator</fullName>
    </submittedName>
</protein>
<evidence type="ECO:0000259" key="2">
    <source>
        <dbReference type="PROSITE" id="PS50110"/>
    </source>
</evidence>
<evidence type="ECO:0000259" key="3">
    <source>
        <dbReference type="PROSITE" id="PS50930"/>
    </source>
</evidence>
<keyword evidence="5" id="KW-1185">Reference proteome</keyword>
<dbReference type="RefSeq" id="WP_152126645.1">
    <property type="nucleotide sequence ID" value="NZ_WELI01000013.1"/>
</dbReference>
<dbReference type="PROSITE" id="PS50110">
    <property type="entry name" value="RESPONSE_REGULATORY"/>
    <property type="match status" value="1"/>
</dbReference>
<dbReference type="SUPFAM" id="SSF52172">
    <property type="entry name" value="CheY-like"/>
    <property type="match status" value="1"/>
</dbReference>
<dbReference type="PROSITE" id="PS50930">
    <property type="entry name" value="HTH_LYTTR"/>
    <property type="match status" value="1"/>
</dbReference>
<reference evidence="4 5" key="1">
    <citation type="submission" date="2019-10" db="EMBL/GenBank/DDBJ databases">
        <title>Rudanella paleaurantiibacter sp. nov., isolated from sludge.</title>
        <authorList>
            <person name="Xu S.Q."/>
        </authorList>
    </citation>
    <scope>NUCLEOTIDE SEQUENCE [LARGE SCALE GENOMIC DNA]</scope>
    <source>
        <strain evidence="4 5">HX-22-17</strain>
    </source>
</reference>
<dbReference type="InterPro" id="IPR011006">
    <property type="entry name" value="CheY-like_superfamily"/>
</dbReference>
<feature type="modified residue" description="4-aspartylphosphate" evidence="1">
    <location>
        <position position="54"/>
    </location>
</feature>
<gene>
    <name evidence="4" type="ORF">F5984_23390</name>
</gene>
<accession>A0A7J5TTF6</accession>
<evidence type="ECO:0000313" key="5">
    <source>
        <dbReference type="Proteomes" id="UP000488299"/>
    </source>
</evidence>
<dbReference type="Gene3D" id="3.40.50.2300">
    <property type="match status" value="1"/>
</dbReference>
<feature type="domain" description="HTH LytTR-type" evidence="3">
    <location>
        <begin position="143"/>
        <end position="246"/>
    </location>
</feature>